<dbReference type="EMBL" id="PIUM01000029">
    <property type="protein sequence ID" value="PKU22634.1"/>
    <property type="molecule type" value="Genomic_DNA"/>
</dbReference>
<feature type="domain" description="NIF system FeS cluster assembly NifU N-terminal" evidence="1">
    <location>
        <begin position="6"/>
        <end position="85"/>
    </location>
</feature>
<dbReference type="CDD" id="cd06664">
    <property type="entry name" value="IscU_like"/>
    <property type="match status" value="1"/>
</dbReference>
<evidence type="ECO:0000259" key="1">
    <source>
        <dbReference type="Pfam" id="PF01592"/>
    </source>
</evidence>
<dbReference type="Gene3D" id="3.90.1010.10">
    <property type="match status" value="1"/>
</dbReference>
<dbReference type="AlphaFoldDB" id="A0A2N3PQH0"/>
<sequence length="162" mass="17161">MSDDIYHAKIKALAQVAHGAGPLAEPQGRAVIDNPLCGDRASVSVALAEDGTIAALAHEIRGCLLCRASASALAEAAQGLAPERIAEARRALEHLLRDPETTGDTFAAQPTFTDFEAFRPVHRHKSRHDCVLLPFRATEKALAEAARQRGLGRNDPVAGAPS</sequence>
<dbReference type="InterPro" id="IPR002871">
    <property type="entry name" value="NIF_FeS_clus_asmbl_NifU_N"/>
</dbReference>
<dbReference type="Pfam" id="PF01592">
    <property type="entry name" value="NifU_N"/>
    <property type="match status" value="1"/>
</dbReference>
<dbReference type="GO" id="GO:0016226">
    <property type="term" value="P:iron-sulfur cluster assembly"/>
    <property type="evidence" value="ECO:0007669"/>
    <property type="project" value="InterPro"/>
</dbReference>
<accession>A0A2N3PQH0</accession>
<evidence type="ECO:0000313" key="2">
    <source>
        <dbReference type="EMBL" id="PKU22634.1"/>
    </source>
</evidence>
<organism evidence="2 3">
    <name type="scientific">Telmatospirillum siberiense</name>
    <dbReference type="NCBI Taxonomy" id="382514"/>
    <lineage>
        <taxon>Bacteria</taxon>
        <taxon>Pseudomonadati</taxon>
        <taxon>Pseudomonadota</taxon>
        <taxon>Alphaproteobacteria</taxon>
        <taxon>Rhodospirillales</taxon>
        <taxon>Rhodospirillaceae</taxon>
        <taxon>Telmatospirillum</taxon>
    </lineage>
</organism>
<evidence type="ECO:0000313" key="3">
    <source>
        <dbReference type="Proteomes" id="UP000233293"/>
    </source>
</evidence>
<dbReference type="Proteomes" id="UP000233293">
    <property type="component" value="Unassembled WGS sequence"/>
</dbReference>
<gene>
    <name evidence="2" type="ORF">CWS72_20845</name>
</gene>
<dbReference type="RefSeq" id="WP_101252567.1">
    <property type="nucleotide sequence ID" value="NZ_PIUM01000029.1"/>
</dbReference>
<proteinExistence type="predicted"/>
<reference evidence="3" key="1">
    <citation type="submission" date="2017-12" db="EMBL/GenBank/DDBJ databases">
        <title>Draft genome sequence of Telmatospirillum siberiense 26-4b1T, an acidotolerant peatland alphaproteobacterium potentially involved in sulfur cycling.</title>
        <authorList>
            <person name="Hausmann B."/>
            <person name="Pjevac P."/>
            <person name="Schreck K."/>
            <person name="Herbold C.W."/>
            <person name="Daims H."/>
            <person name="Wagner M."/>
            <person name="Pester M."/>
            <person name="Loy A."/>
        </authorList>
    </citation>
    <scope>NUCLEOTIDE SEQUENCE [LARGE SCALE GENOMIC DNA]</scope>
    <source>
        <strain evidence="3">26-4b1</strain>
    </source>
</reference>
<dbReference type="GO" id="GO:0005506">
    <property type="term" value="F:iron ion binding"/>
    <property type="evidence" value="ECO:0007669"/>
    <property type="project" value="InterPro"/>
</dbReference>
<comment type="caution">
    <text evidence="2">The sequence shown here is derived from an EMBL/GenBank/DDBJ whole genome shotgun (WGS) entry which is preliminary data.</text>
</comment>
<dbReference type="OrthoDB" id="9804157at2"/>
<keyword evidence="3" id="KW-1185">Reference proteome</keyword>
<name>A0A2N3PQH0_9PROT</name>
<dbReference type="SUPFAM" id="SSF82649">
    <property type="entry name" value="SufE/NifU"/>
    <property type="match status" value="1"/>
</dbReference>
<dbReference type="GO" id="GO:0051536">
    <property type="term" value="F:iron-sulfur cluster binding"/>
    <property type="evidence" value="ECO:0007669"/>
    <property type="project" value="InterPro"/>
</dbReference>
<protein>
    <submittedName>
        <fullName evidence="2">Iron-sulfur cluster assembly scaffold protein</fullName>
    </submittedName>
</protein>